<dbReference type="PANTHER" id="PTHR37299:SF1">
    <property type="entry name" value="STAGE 0 SPORULATION PROTEIN A HOMOLOG"/>
    <property type="match status" value="1"/>
</dbReference>
<dbReference type="Proteomes" id="UP000216605">
    <property type="component" value="Unassembled WGS sequence"/>
</dbReference>
<keyword evidence="1" id="KW-0597">Phosphoprotein</keyword>
<keyword evidence="4" id="KW-0238">DNA-binding</keyword>
<dbReference type="PROSITE" id="PS50930">
    <property type="entry name" value="HTH_LYTTR"/>
    <property type="match status" value="1"/>
</dbReference>
<dbReference type="InterPro" id="IPR007492">
    <property type="entry name" value="LytTR_DNA-bd_dom"/>
</dbReference>
<dbReference type="Gene3D" id="3.40.50.2300">
    <property type="match status" value="1"/>
</dbReference>
<sequence>MKLNCVVVDDSTIQRITLAKLVYEHPDLNLVGDFSNASETRNCILNKQVDLLFLDIEMPVQSGFDLLDGLKARPHIIFVSAKSDYALKAFDYAAVDYLHKPLTKDRFNKAVQKALDLYQLKKDGPEDDGEFIFVKSNLKNLKVFISKINWIEAYGDYVKIITEDENHLVLSTMKSFESELPKGRFLRVHKSFIINIGKILRFNSKFAEIGNTKIPLSRNKKEELARALDKPGT</sequence>
<evidence type="ECO:0000313" key="5">
    <source>
        <dbReference type="Proteomes" id="UP000216605"/>
    </source>
</evidence>
<dbReference type="Pfam" id="PF00072">
    <property type="entry name" value="Response_reg"/>
    <property type="match status" value="1"/>
</dbReference>
<accession>A0A255Z1D4</accession>
<comment type="caution">
    <text evidence="4">The sequence shown here is derived from an EMBL/GenBank/DDBJ whole genome shotgun (WGS) entry which is preliminary data.</text>
</comment>
<dbReference type="GO" id="GO:0003677">
    <property type="term" value="F:DNA binding"/>
    <property type="evidence" value="ECO:0007669"/>
    <property type="project" value="UniProtKB-KW"/>
</dbReference>
<protein>
    <submittedName>
        <fullName evidence="4">DNA-binding response regulator</fullName>
    </submittedName>
</protein>
<evidence type="ECO:0000259" key="2">
    <source>
        <dbReference type="PROSITE" id="PS50110"/>
    </source>
</evidence>
<dbReference type="Pfam" id="PF04397">
    <property type="entry name" value="LytTR"/>
    <property type="match status" value="1"/>
</dbReference>
<dbReference type="InterPro" id="IPR011006">
    <property type="entry name" value="CheY-like_superfamily"/>
</dbReference>
<dbReference type="PROSITE" id="PS50110">
    <property type="entry name" value="RESPONSE_REGULATORY"/>
    <property type="match status" value="1"/>
</dbReference>
<dbReference type="InterPro" id="IPR046947">
    <property type="entry name" value="LytR-like"/>
</dbReference>
<dbReference type="PANTHER" id="PTHR37299">
    <property type="entry name" value="TRANSCRIPTIONAL REGULATOR-RELATED"/>
    <property type="match status" value="1"/>
</dbReference>
<feature type="domain" description="HTH LytTR-type" evidence="3">
    <location>
        <begin position="145"/>
        <end position="230"/>
    </location>
</feature>
<dbReference type="OrthoDB" id="2168082at2"/>
<evidence type="ECO:0000313" key="4">
    <source>
        <dbReference type="EMBL" id="OYQ34744.1"/>
    </source>
</evidence>
<organism evidence="4 5">
    <name type="scientific">Flavobacterium cyanobacteriorum</name>
    <dbReference type="NCBI Taxonomy" id="2022802"/>
    <lineage>
        <taxon>Bacteria</taxon>
        <taxon>Pseudomonadati</taxon>
        <taxon>Bacteroidota</taxon>
        <taxon>Flavobacteriia</taxon>
        <taxon>Flavobacteriales</taxon>
        <taxon>Flavobacteriaceae</taxon>
        <taxon>Flavobacterium</taxon>
    </lineage>
</organism>
<proteinExistence type="predicted"/>
<gene>
    <name evidence="4" type="ORF">CHU92_11340</name>
</gene>
<dbReference type="SMART" id="SM00850">
    <property type="entry name" value="LytTR"/>
    <property type="match status" value="1"/>
</dbReference>
<dbReference type="SMART" id="SM00448">
    <property type="entry name" value="REC"/>
    <property type="match status" value="1"/>
</dbReference>
<dbReference type="GO" id="GO:0000156">
    <property type="term" value="F:phosphorelay response regulator activity"/>
    <property type="evidence" value="ECO:0007669"/>
    <property type="project" value="InterPro"/>
</dbReference>
<dbReference type="InterPro" id="IPR001789">
    <property type="entry name" value="Sig_transdc_resp-reg_receiver"/>
</dbReference>
<feature type="domain" description="Response regulatory" evidence="2">
    <location>
        <begin position="4"/>
        <end position="115"/>
    </location>
</feature>
<dbReference type="RefSeq" id="WP_094415647.1">
    <property type="nucleotide sequence ID" value="NZ_NOXV01000289.1"/>
</dbReference>
<reference evidence="4 5" key="1">
    <citation type="submission" date="2017-07" db="EMBL/GenBank/DDBJ databases">
        <title>Flavobacterium cyanobacteriorum sp. nov., isolated from cyanobacterial aggregates in a eutrophic lake.</title>
        <authorList>
            <person name="Cai H."/>
        </authorList>
    </citation>
    <scope>NUCLEOTIDE SEQUENCE [LARGE SCALE GENOMIC DNA]</scope>
    <source>
        <strain evidence="4 5">TH021</strain>
    </source>
</reference>
<evidence type="ECO:0000256" key="1">
    <source>
        <dbReference type="PROSITE-ProRule" id="PRU00169"/>
    </source>
</evidence>
<evidence type="ECO:0000259" key="3">
    <source>
        <dbReference type="PROSITE" id="PS50930"/>
    </source>
</evidence>
<dbReference type="AlphaFoldDB" id="A0A255Z1D4"/>
<dbReference type="Gene3D" id="2.40.50.1020">
    <property type="entry name" value="LytTr DNA-binding domain"/>
    <property type="match status" value="1"/>
</dbReference>
<keyword evidence="5" id="KW-1185">Reference proteome</keyword>
<name>A0A255Z1D4_9FLAO</name>
<feature type="modified residue" description="4-aspartylphosphate" evidence="1">
    <location>
        <position position="55"/>
    </location>
</feature>
<dbReference type="EMBL" id="NOXV01000289">
    <property type="protein sequence ID" value="OYQ34744.1"/>
    <property type="molecule type" value="Genomic_DNA"/>
</dbReference>
<dbReference type="SUPFAM" id="SSF52172">
    <property type="entry name" value="CheY-like"/>
    <property type="match status" value="1"/>
</dbReference>